<dbReference type="AlphaFoldDB" id="A0A1M5A815"/>
<evidence type="ECO:0000256" key="11">
    <source>
        <dbReference type="SAM" id="Phobius"/>
    </source>
</evidence>
<proteinExistence type="predicted"/>
<dbReference type="GO" id="GO:0009252">
    <property type="term" value="P:peptidoglycan biosynthetic process"/>
    <property type="evidence" value="ECO:0007669"/>
    <property type="project" value="UniProtKB-KW"/>
</dbReference>
<protein>
    <submittedName>
        <fullName evidence="13">Transglycosylase</fullName>
    </submittedName>
</protein>
<accession>A0A1M5A815</accession>
<keyword evidence="14" id="KW-1185">Reference proteome</keyword>
<dbReference type="InterPro" id="IPR001264">
    <property type="entry name" value="Glyco_trans_51"/>
</dbReference>
<evidence type="ECO:0000256" key="5">
    <source>
        <dbReference type="ARBA" id="ARBA00022692"/>
    </source>
</evidence>
<gene>
    <name evidence="13" type="ORF">SAMN05444405_106177</name>
</gene>
<evidence type="ECO:0000256" key="2">
    <source>
        <dbReference type="ARBA" id="ARBA00022519"/>
    </source>
</evidence>
<keyword evidence="7" id="KW-0573">Peptidoglycan synthesis</keyword>
<evidence type="ECO:0000256" key="9">
    <source>
        <dbReference type="ARBA" id="ARBA00023136"/>
    </source>
</evidence>
<dbReference type="STRING" id="1297750.SAMN05444405_106177"/>
<dbReference type="GO" id="GO:0009274">
    <property type="term" value="C:peptidoglycan-based cell wall"/>
    <property type="evidence" value="ECO:0007669"/>
    <property type="project" value="InterPro"/>
</dbReference>
<evidence type="ECO:0000313" key="14">
    <source>
        <dbReference type="Proteomes" id="UP000184509"/>
    </source>
</evidence>
<keyword evidence="6" id="KW-0133">Cell shape</keyword>
<keyword evidence="9 11" id="KW-0472">Membrane</keyword>
<feature type="domain" description="Glycosyl transferase family 51" evidence="12">
    <location>
        <begin position="428"/>
        <end position="578"/>
    </location>
</feature>
<evidence type="ECO:0000256" key="6">
    <source>
        <dbReference type="ARBA" id="ARBA00022960"/>
    </source>
</evidence>
<reference evidence="13 14" key="1">
    <citation type="submission" date="2016-11" db="EMBL/GenBank/DDBJ databases">
        <authorList>
            <person name="Jaros S."/>
            <person name="Januszkiewicz K."/>
            <person name="Wedrychowicz H."/>
        </authorList>
    </citation>
    <scope>NUCLEOTIDE SEQUENCE [LARGE SCALE GENOMIC DNA]</scope>
    <source>
        <strain evidence="13 14">DSM 26991</strain>
    </source>
</reference>
<keyword evidence="10" id="KW-0961">Cell wall biogenesis/degradation</keyword>
<evidence type="ECO:0000256" key="3">
    <source>
        <dbReference type="ARBA" id="ARBA00022676"/>
    </source>
</evidence>
<organism evidence="13 14">
    <name type="scientific">Bacteroides luti</name>
    <dbReference type="NCBI Taxonomy" id="1297750"/>
    <lineage>
        <taxon>Bacteria</taxon>
        <taxon>Pseudomonadati</taxon>
        <taxon>Bacteroidota</taxon>
        <taxon>Bacteroidia</taxon>
        <taxon>Bacteroidales</taxon>
        <taxon>Bacteroidaceae</taxon>
        <taxon>Bacteroides</taxon>
    </lineage>
</organism>
<dbReference type="GO" id="GO:0008360">
    <property type="term" value="P:regulation of cell shape"/>
    <property type="evidence" value="ECO:0007669"/>
    <property type="project" value="UniProtKB-KW"/>
</dbReference>
<evidence type="ECO:0000256" key="8">
    <source>
        <dbReference type="ARBA" id="ARBA00022989"/>
    </source>
</evidence>
<keyword evidence="1" id="KW-1003">Cell membrane</keyword>
<dbReference type="SUPFAM" id="SSF53955">
    <property type="entry name" value="Lysozyme-like"/>
    <property type="match status" value="1"/>
</dbReference>
<evidence type="ECO:0000256" key="4">
    <source>
        <dbReference type="ARBA" id="ARBA00022679"/>
    </source>
</evidence>
<dbReference type="PANTHER" id="PTHR30400">
    <property type="entry name" value="MONOFUNCTIONAL BIOSYNTHETIC PEPTIDOGLYCAN TRANSGLYCOSYLASE"/>
    <property type="match status" value="1"/>
</dbReference>
<evidence type="ECO:0000259" key="12">
    <source>
        <dbReference type="Pfam" id="PF00912"/>
    </source>
</evidence>
<evidence type="ECO:0000256" key="10">
    <source>
        <dbReference type="ARBA" id="ARBA00023316"/>
    </source>
</evidence>
<dbReference type="PANTHER" id="PTHR30400:SF0">
    <property type="entry name" value="BIOSYNTHETIC PEPTIDOGLYCAN TRANSGLYCOSYLASE"/>
    <property type="match status" value="1"/>
</dbReference>
<feature type="transmembrane region" description="Helical" evidence="11">
    <location>
        <begin position="7"/>
        <end position="26"/>
    </location>
</feature>
<keyword evidence="8 11" id="KW-1133">Transmembrane helix</keyword>
<evidence type="ECO:0000313" key="13">
    <source>
        <dbReference type="EMBL" id="SHF26324.1"/>
    </source>
</evidence>
<dbReference type="RefSeq" id="WP_073400854.1">
    <property type="nucleotide sequence ID" value="NZ_FQTV01000006.1"/>
</dbReference>
<name>A0A1M5A815_9BACE</name>
<dbReference type="InterPro" id="IPR023346">
    <property type="entry name" value="Lysozyme-like_dom_sf"/>
</dbReference>
<dbReference type="Pfam" id="PF00912">
    <property type="entry name" value="Transgly"/>
    <property type="match status" value="1"/>
</dbReference>
<dbReference type="GO" id="GO:0016763">
    <property type="term" value="F:pentosyltransferase activity"/>
    <property type="evidence" value="ECO:0007669"/>
    <property type="project" value="InterPro"/>
</dbReference>
<dbReference type="GO" id="GO:0071555">
    <property type="term" value="P:cell wall organization"/>
    <property type="evidence" value="ECO:0007669"/>
    <property type="project" value="UniProtKB-KW"/>
</dbReference>
<dbReference type="EMBL" id="FQTV01000006">
    <property type="protein sequence ID" value="SHF26324.1"/>
    <property type="molecule type" value="Genomic_DNA"/>
</dbReference>
<dbReference type="OrthoDB" id="9766909at2"/>
<keyword evidence="3" id="KW-0328">Glycosyltransferase</keyword>
<keyword evidence="4" id="KW-0808">Transferase</keyword>
<dbReference type="GO" id="GO:0016020">
    <property type="term" value="C:membrane"/>
    <property type="evidence" value="ECO:0007669"/>
    <property type="project" value="InterPro"/>
</dbReference>
<dbReference type="Proteomes" id="UP000184509">
    <property type="component" value="Unassembled WGS sequence"/>
</dbReference>
<evidence type="ECO:0000256" key="1">
    <source>
        <dbReference type="ARBA" id="ARBA00022475"/>
    </source>
</evidence>
<keyword evidence="2" id="KW-0997">Cell inner membrane</keyword>
<keyword evidence="5 11" id="KW-0812">Transmembrane</keyword>
<evidence type="ECO:0000256" key="7">
    <source>
        <dbReference type="ARBA" id="ARBA00022984"/>
    </source>
</evidence>
<dbReference type="InterPro" id="IPR011812">
    <property type="entry name" value="Pep_trsgly"/>
</dbReference>
<dbReference type="InterPro" id="IPR036950">
    <property type="entry name" value="PBP_transglycosylase"/>
</dbReference>
<sequence length="648" mass="73830">MGHKTKIVILSSLALIVVALIATYIGRDALLNYYAKGKFDKLEKKYGLNISYARLHMPGINEIEIEKFSVVPNERDTLLTLHSAKIDLSLWKMLTLNAEVKKVITDRLHISFIKKDSISNYDFLFKKDKKNEKKEDKRDYARKVSDILDMSFGMLPENGDMRDLVMSYRRDSDYTEVQIPTLHISDNRFVTEIIVKADNAEHHWMSRGRLNNNEKTVEAELYSKKRGKVLLPYLNKYYGAEVAFDTLAYRLTETELRGGEIALSGKAEVCGLQLYHAALSPEVVNLDKGSFNYKINVGKDFFELDSATVIQFNKLQFHPYIKAQKKEKWHITMSVDKPPFDADDLFSSLPKGLFSSVEGIRTSGKLSYHFLLDIDFNNLNALKLESDLKSHGFSILGYGKENLAKMNGSFLYTAYENGVPVRTFIVGPENPGFCPLDSISPLLQTAVMQSEDGSFFAHRGFRLDAMRNALIYDLKRKKFARGGSTISMQLVKNVFLNRNKNLLRKLEEAMIVWLIENKGITSKHRMYEVYLNIAEWGPLVYGAREASHFYFDKEPSQLTPEEAIFMASIIPKPKHFRSSFDENMQLKPWLGSYFRLIANRLSRKGLITEEEAANILPVVKLTGASVNNFPAPVDSVAVVLPPEEVNNE</sequence>
<dbReference type="Gene3D" id="1.10.3810.10">
    <property type="entry name" value="Biosynthetic peptidoglycan transglycosylase-like"/>
    <property type="match status" value="1"/>
</dbReference>